<accession>A0A1H5U2F9</accession>
<keyword evidence="1" id="KW-0812">Transmembrane</keyword>
<proteinExistence type="predicted"/>
<gene>
    <name evidence="2" type="ORF">SAMN05216354_1162</name>
</gene>
<sequence>MTQEGFHPMKVSLSAVETPAFIRILIIITQLSLYNIYRGMAFAAVVAVLQFKS</sequence>
<name>A0A1H5U2F9_XYLRU</name>
<evidence type="ECO:0000313" key="3">
    <source>
        <dbReference type="Proteomes" id="UP000236735"/>
    </source>
</evidence>
<evidence type="ECO:0000256" key="1">
    <source>
        <dbReference type="SAM" id="Phobius"/>
    </source>
</evidence>
<reference evidence="2 3" key="1">
    <citation type="submission" date="2016-10" db="EMBL/GenBank/DDBJ databases">
        <authorList>
            <person name="de Groot N.N."/>
        </authorList>
    </citation>
    <scope>NUCLEOTIDE SEQUENCE [LARGE SCALE GENOMIC DNA]</scope>
    <source>
        <strain evidence="2 3">AR32</strain>
    </source>
</reference>
<organism evidence="2 3">
    <name type="scientific">Xylanibacter ruminicola</name>
    <name type="common">Prevotella ruminicola</name>
    <dbReference type="NCBI Taxonomy" id="839"/>
    <lineage>
        <taxon>Bacteria</taxon>
        <taxon>Pseudomonadati</taxon>
        <taxon>Bacteroidota</taxon>
        <taxon>Bacteroidia</taxon>
        <taxon>Bacteroidales</taxon>
        <taxon>Prevotellaceae</taxon>
        <taxon>Xylanibacter</taxon>
    </lineage>
</organism>
<dbReference type="AlphaFoldDB" id="A0A1H5U2F9"/>
<evidence type="ECO:0000313" key="2">
    <source>
        <dbReference type="EMBL" id="SEF68431.1"/>
    </source>
</evidence>
<dbReference type="Proteomes" id="UP000236735">
    <property type="component" value="Unassembled WGS sequence"/>
</dbReference>
<dbReference type="EMBL" id="FNUV01000003">
    <property type="protein sequence ID" value="SEF68431.1"/>
    <property type="molecule type" value="Genomic_DNA"/>
</dbReference>
<protein>
    <submittedName>
        <fullName evidence="2">Uncharacterized protein</fullName>
    </submittedName>
</protein>
<feature type="transmembrane region" description="Helical" evidence="1">
    <location>
        <begin position="20"/>
        <end position="49"/>
    </location>
</feature>
<keyword evidence="1" id="KW-0472">Membrane</keyword>
<keyword evidence="1" id="KW-1133">Transmembrane helix</keyword>